<dbReference type="Proteomes" id="UP000010121">
    <property type="component" value="Unassembled WGS sequence"/>
</dbReference>
<reference evidence="2 3" key="1">
    <citation type="submission" date="2009-08" db="EMBL/GenBank/DDBJ databases">
        <title>The draft genome of Rhodobacter sp. SW2.</title>
        <authorList>
            <consortium name="US DOE Joint Genome Institute (JGI-PGF)"/>
            <person name="Lucas S."/>
            <person name="Copeland A."/>
            <person name="Lapidus A."/>
            <person name="Glavina del Rio T."/>
            <person name="Tice H."/>
            <person name="Bruce D."/>
            <person name="Goodwin L."/>
            <person name="Pitluck S."/>
            <person name="Larimer F."/>
            <person name="Land M.L."/>
            <person name="Hauser L."/>
            <person name="Emerson D."/>
        </authorList>
    </citation>
    <scope>NUCLEOTIDE SEQUENCE [LARGE SCALE GENOMIC DNA]</scope>
    <source>
        <strain evidence="2 3">SW2</strain>
    </source>
</reference>
<dbReference type="EMBL" id="ACYY01000002">
    <property type="protein sequence ID" value="EEW26735.1"/>
    <property type="molecule type" value="Genomic_DNA"/>
</dbReference>
<dbReference type="RefSeq" id="WP_008027787.1">
    <property type="nucleotide sequence ID" value="NZ_ACYY01000002.1"/>
</dbReference>
<evidence type="ECO:0000313" key="2">
    <source>
        <dbReference type="EMBL" id="EEW26735.1"/>
    </source>
</evidence>
<organism evidence="2 3">
    <name type="scientific">Rhodobacter ferrooxidans</name>
    <dbReference type="NCBI Taxonomy" id="371731"/>
    <lineage>
        <taxon>Bacteria</taxon>
        <taxon>Pseudomonadati</taxon>
        <taxon>Pseudomonadota</taxon>
        <taxon>Alphaproteobacteria</taxon>
        <taxon>Rhodobacterales</taxon>
        <taxon>Rhodobacter group</taxon>
        <taxon>Rhodobacter</taxon>
    </lineage>
</organism>
<dbReference type="eggNOG" id="ENOG5032S5H">
    <property type="taxonomic scope" value="Bacteria"/>
</dbReference>
<sequence length="188" mass="19923">MGGILAGTYVATPNGWRAVETLLPGDVVLTFESGPQALVRVERLALPEVAEIGLRLVWPLKVPVGAMENRQGIVLLPEQRVLIESDAAEELYGQPFVLVPAAALMGFRGIDLCPVGARPAFSLQFAADQIIYGGRGMLLHCPSPASKVTEYPLLTAAQARTLVAGMMAEDLGRSLYQTGYGGGQAAFT</sequence>
<proteinExistence type="predicted"/>
<dbReference type="InterPro" id="IPR028992">
    <property type="entry name" value="Hedgehog/Intein_dom"/>
</dbReference>
<dbReference type="Pfam" id="PF13403">
    <property type="entry name" value="Hint_2"/>
    <property type="match status" value="1"/>
</dbReference>
<protein>
    <recommendedName>
        <fullName evidence="1">Hedgehog/Intein (Hint) domain-containing protein</fullName>
    </recommendedName>
</protein>
<feature type="domain" description="Hedgehog/Intein (Hint)" evidence="1">
    <location>
        <begin position="5"/>
        <end position="132"/>
    </location>
</feature>
<name>C8RXL0_9RHOB</name>
<evidence type="ECO:0000259" key="1">
    <source>
        <dbReference type="Pfam" id="PF13403"/>
    </source>
</evidence>
<dbReference type="STRING" id="371731.Rsw2DRAFT_0538"/>
<keyword evidence="3" id="KW-1185">Reference proteome</keyword>
<comment type="caution">
    <text evidence="2">The sequence shown here is derived from an EMBL/GenBank/DDBJ whole genome shotgun (WGS) entry which is preliminary data.</text>
</comment>
<evidence type="ECO:0000313" key="3">
    <source>
        <dbReference type="Proteomes" id="UP000010121"/>
    </source>
</evidence>
<dbReference type="AlphaFoldDB" id="C8RXL0"/>
<accession>C8RXL0</accession>
<gene>
    <name evidence="2" type="ORF">Rsw2DRAFT_0538</name>
</gene>